<organism evidence="5 6">
    <name type="scientific">Mesonia phycicola</name>
    <dbReference type="NCBI Taxonomy" id="579105"/>
    <lineage>
        <taxon>Bacteria</taxon>
        <taxon>Pseudomonadati</taxon>
        <taxon>Bacteroidota</taxon>
        <taxon>Flavobacteriia</taxon>
        <taxon>Flavobacteriales</taxon>
        <taxon>Flavobacteriaceae</taxon>
        <taxon>Mesonia</taxon>
    </lineage>
</organism>
<feature type="domain" description="PAS" evidence="4">
    <location>
        <begin position="90"/>
        <end position="184"/>
    </location>
</feature>
<dbReference type="AlphaFoldDB" id="A0A1M6A3U5"/>
<proteinExistence type="predicted"/>
<dbReference type="CDD" id="cd00130">
    <property type="entry name" value="PAS"/>
    <property type="match status" value="1"/>
</dbReference>
<dbReference type="STRING" id="579105.SAMN04488096_10154"/>
<keyword evidence="3" id="KW-0157">Chromophore</keyword>
<evidence type="ECO:0000256" key="3">
    <source>
        <dbReference type="ARBA" id="ARBA00022991"/>
    </source>
</evidence>
<dbReference type="PANTHER" id="PTHR47429:SF2">
    <property type="entry name" value="PROTEIN TWIN LOV 1"/>
    <property type="match status" value="1"/>
</dbReference>
<dbReference type="OrthoDB" id="5760647at2"/>
<dbReference type="RefSeq" id="WP_073147061.1">
    <property type="nucleotide sequence ID" value="NZ_FQYY01000001.1"/>
</dbReference>
<accession>A0A1M6A3U5</accession>
<gene>
    <name evidence="5" type="ORF">SAMN04488096_10154</name>
</gene>
<dbReference type="PANTHER" id="PTHR47429">
    <property type="entry name" value="PROTEIN TWIN LOV 1"/>
    <property type="match status" value="1"/>
</dbReference>
<dbReference type="InterPro" id="IPR000014">
    <property type="entry name" value="PAS"/>
</dbReference>
<keyword evidence="2" id="KW-0288">FMN</keyword>
<name>A0A1M6A3U5_9FLAO</name>
<dbReference type="NCBIfam" id="TIGR00229">
    <property type="entry name" value="sensory_box"/>
    <property type="match status" value="1"/>
</dbReference>
<evidence type="ECO:0000313" key="6">
    <source>
        <dbReference type="Proteomes" id="UP000184225"/>
    </source>
</evidence>
<evidence type="ECO:0000259" key="4">
    <source>
        <dbReference type="Pfam" id="PF13426"/>
    </source>
</evidence>
<dbReference type="InterPro" id="IPR035965">
    <property type="entry name" value="PAS-like_dom_sf"/>
</dbReference>
<evidence type="ECO:0000256" key="1">
    <source>
        <dbReference type="ARBA" id="ARBA00022630"/>
    </source>
</evidence>
<dbReference type="Pfam" id="PF13426">
    <property type="entry name" value="PAS_9"/>
    <property type="match status" value="1"/>
</dbReference>
<reference evidence="5 6" key="1">
    <citation type="submission" date="2016-11" db="EMBL/GenBank/DDBJ databases">
        <authorList>
            <person name="Jaros S."/>
            <person name="Januszkiewicz K."/>
            <person name="Wedrychowicz H."/>
        </authorList>
    </citation>
    <scope>NUCLEOTIDE SEQUENCE [LARGE SCALE GENOMIC DNA]</scope>
    <source>
        <strain evidence="5 6">DSM 21425</strain>
    </source>
</reference>
<dbReference type="Proteomes" id="UP000184225">
    <property type="component" value="Unassembled WGS sequence"/>
</dbReference>
<protein>
    <submittedName>
        <fullName evidence="5">PAS domain S-box-containing protein</fullName>
    </submittedName>
</protein>
<dbReference type="EMBL" id="FQYY01000001">
    <property type="protein sequence ID" value="SHI31095.1"/>
    <property type="molecule type" value="Genomic_DNA"/>
</dbReference>
<sequence length="188" mass="22393">MKNKLEDMVGLDFYLSNLSEKEYKKIENRISTLNSSMMPLLSWDFFMDNYHKKIIESRKNKELLHFQSLAKKYNWKNNLKQEFSVNDYEALVITDAQQKIIWVNEGFSTMTGYSKKFAINKTPKFLQGEKTSTETKNRIKENLTNNKPFKEVIINYRKDKTSYNCEVKIIPLYNKEVTHFIAFEKEVI</sequence>
<keyword evidence="1" id="KW-0285">Flavoprotein</keyword>
<evidence type="ECO:0000313" key="5">
    <source>
        <dbReference type="EMBL" id="SHI31095.1"/>
    </source>
</evidence>
<keyword evidence="6" id="KW-1185">Reference proteome</keyword>
<dbReference type="SUPFAM" id="SSF55785">
    <property type="entry name" value="PYP-like sensor domain (PAS domain)"/>
    <property type="match status" value="1"/>
</dbReference>
<dbReference type="Gene3D" id="3.30.450.20">
    <property type="entry name" value="PAS domain"/>
    <property type="match status" value="1"/>
</dbReference>
<evidence type="ECO:0000256" key="2">
    <source>
        <dbReference type="ARBA" id="ARBA00022643"/>
    </source>
</evidence>